<dbReference type="GO" id="GO:0051301">
    <property type="term" value="P:cell division"/>
    <property type="evidence" value="ECO:0007669"/>
    <property type="project" value="InterPro"/>
</dbReference>
<dbReference type="InterPro" id="IPR050696">
    <property type="entry name" value="FtsA/MreB"/>
</dbReference>
<dbReference type="NCBIfam" id="TIGR01175">
    <property type="entry name" value="pilM"/>
    <property type="match status" value="1"/>
</dbReference>
<dbReference type="SMART" id="SM00842">
    <property type="entry name" value="FtsA"/>
    <property type="match status" value="1"/>
</dbReference>
<dbReference type="VEuPathDB" id="CryptoDB:Cvel_33772"/>
<dbReference type="InterPro" id="IPR003494">
    <property type="entry name" value="SHS2_FtsA"/>
</dbReference>
<gene>
    <name evidence="2" type="ORF">Cvel_33772</name>
</gene>
<sequence>MGVLSSLLKRRSQPLVGVDVSASAIKLVELSGDFDNPEVVAFAVEPVPGGAIVDRQINEPEALAAAIRRAVQRAHTKTRRVAMAVPGASVISKVIPMPASMNESDMEEQIAVEADQYIPYPISEVSLDFEVIGPSASDPDALDVLLAACRRDQVDNLTRVLELAELVPAVVDAEPFALENACTFLRGQMPNHGKDCTVAVADIGNTTMQINVLHNGDSIFSREHNIGGRMLTEEIARAYDMDIADAARAKKEGGLPEDFETTILQPFLDELAVQIDRSFQMFFSGGQVTHQIDQLLVAGGSAYLNGMAERFALRLQIPVERALPLSTMKMARQLKKTTLEQNECALLLALGLASRTFDAPR</sequence>
<dbReference type="CDD" id="cd24049">
    <property type="entry name" value="ASKHA_NBD_PilM"/>
    <property type="match status" value="1"/>
</dbReference>
<dbReference type="AlphaFoldDB" id="A0A0G4HZ29"/>
<evidence type="ECO:0000313" key="2">
    <source>
        <dbReference type="EMBL" id="CEM49773.1"/>
    </source>
</evidence>
<dbReference type="PIRSF" id="PIRSF019169">
    <property type="entry name" value="PilM"/>
    <property type="match status" value="1"/>
</dbReference>
<protein>
    <recommendedName>
        <fullName evidence="1">SHS2 domain-containing protein</fullName>
    </recommendedName>
</protein>
<reference evidence="2" key="1">
    <citation type="submission" date="2014-11" db="EMBL/GenBank/DDBJ databases">
        <authorList>
            <person name="Otto D Thomas"/>
            <person name="Naeem Raeece"/>
        </authorList>
    </citation>
    <scope>NUCLEOTIDE SEQUENCE</scope>
</reference>
<name>A0A0G4HZ29_9ALVE</name>
<dbReference type="Gene3D" id="3.30.420.40">
    <property type="match status" value="2"/>
</dbReference>
<dbReference type="Gene3D" id="3.30.1490.300">
    <property type="match status" value="1"/>
</dbReference>
<accession>A0A0G4HZ29</accession>
<dbReference type="EMBL" id="CDMZ01004451">
    <property type="protein sequence ID" value="CEM49773.1"/>
    <property type="molecule type" value="Genomic_DNA"/>
</dbReference>
<proteinExistence type="predicted"/>
<organism evidence="2">
    <name type="scientific">Chromera velia CCMP2878</name>
    <dbReference type="NCBI Taxonomy" id="1169474"/>
    <lineage>
        <taxon>Eukaryota</taxon>
        <taxon>Sar</taxon>
        <taxon>Alveolata</taxon>
        <taxon>Colpodellida</taxon>
        <taxon>Chromeraceae</taxon>
        <taxon>Chromera</taxon>
    </lineage>
</organism>
<dbReference type="SUPFAM" id="SSF53067">
    <property type="entry name" value="Actin-like ATPase domain"/>
    <property type="match status" value="2"/>
</dbReference>
<dbReference type="Pfam" id="PF11104">
    <property type="entry name" value="PilM_2"/>
    <property type="match status" value="1"/>
</dbReference>
<dbReference type="InterPro" id="IPR005883">
    <property type="entry name" value="PilM"/>
</dbReference>
<dbReference type="PANTHER" id="PTHR32432">
    <property type="entry name" value="CELL DIVISION PROTEIN FTSA-RELATED"/>
    <property type="match status" value="1"/>
</dbReference>
<feature type="domain" description="SHS2" evidence="1">
    <location>
        <begin position="15"/>
        <end position="182"/>
    </location>
</feature>
<evidence type="ECO:0000259" key="1">
    <source>
        <dbReference type="SMART" id="SM00842"/>
    </source>
</evidence>
<dbReference type="InterPro" id="IPR043129">
    <property type="entry name" value="ATPase_NBD"/>
</dbReference>
<dbReference type="PANTHER" id="PTHR32432:SF3">
    <property type="entry name" value="ETHANOLAMINE UTILIZATION PROTEIN EUTJ"/>
    <property type="match status" value="1"/>
</dbReference>